<feature type="region of interest" description="Actin-binding" evidence="6">
    <location>
        <begin position="513"/>
        <end position="535"/>
    </location>
</feature>
<keyword evidence="2 6" id="KW-0067">ATP-binding</keyword>
<reference evidence="8" key="1">
    <citation type="journal article" date="2004" name="Curr. Biol.">
        <title>Genome compaction and stability in microsporidian intracellular parasites.</title>
        <authorList>
            <person name="Slamovits C.H."/>
            <person name="Fast N.M."/>
            <person name="Law J.S."/>
            <person name="Keeling P.J."/>
        </authorList>
    </citation>
    <scope>NUCLEOTIDE SEQUENCE</scope>
</reference>
<dbReference type="GO" id="GO:0000146">
    <property type="term" value="F:microfilament motor activity"/>
    <property type="evidence" value="ECO:0007669"/>
    <property type="project" value="TreeGrafter"/>
</dbReference>
<dbReference type="Gene3D" id="3.40.850.10">
    <property type="entry name" value="Kinesin motor domain"/>
    <property type="match status" value="1"/>
</dbReference>
<evidence type="ECO:0000256" key="5">
    <source>
        <dbReference type="ARBA" id="ARBA00023203"/>
    </source>
</evidence>
<evidence type="ECO:0000256" key="4">
    <source>
        <dbReference type="ARBA" id="ARBA00023175"/>
    </source>
</evidence>
<evidence type="ECO:0000256" key="3">
    <source>
        <dbReference type="ARBA" id="ARBA00023123"/>
    </source>
</evidence>
<feature type="domain" description="Myosin motor" evidence="7">
    <location>
        <begin position="1"/>
        <end position="643"/>
    </location>
</feature>
<evidence type="ECO:0000256" key="2">
    <source>
        <dbReference type="ARBA" id="ARBA00022840"/>
    </source>
</evidence>
<sequence length="661" mass="76806">MQDLQASFLESPTENSTLEALERSYTKGKIYLQCDIILLSINPFTTVNIYGAGAMKAYLKNYGHVEPHIYSVSESAVQNLGIGGNQTIIVSGESGAGKTISARHLLEYLVWRNKGTEKLQKLLLESHLILESFGNAKTQINSNSSRFGKFLTLKFEGDRIVGGKIAGYLLEKSRVTHQTKGNRNFHVFYMVCASERLNITNDYIDYRWTASDQQKCKMLENAFRELGIANFQSIKTLLLAVLHMGSLCFVNENECTVLQSNKSLDVVCNALNTKKEDLERILLKGSFVYKTEYLETLNTIEKARIIRDTLARNIYSRVFQYVIDLLNKNMECNCSTRSISILDIYGFEAFERNSFDQFCINWANERIQNEFVKRMFFARQGFYERQGIEWPDIDFPTNDAILRLIEKKCGLADLIEEESWNPCGTVESLLVKMHKYNRNEPHFVNTNARNTIKINHFAHPVEYCVDDFLEKNTEGGQVLPIGDLGLNLENTCMGVPDTEGKRRSFIRYFKDSMSHLFNEINRTEIHYVRCIRPNEECRPWCFDVDYVRRQIKSCGVVETIRLSQLTYPHVIPIQRFEERYKFVQISAEDVKDYRVGRNFYFVKKNLLRELEGRRSILLHQCRMYIHQSIMKAIFRRTIVSLRMLLRDRMHTCERNGVTRSD</sequence>
<dbReference type="GO" id="GO:0016459">
    <property type="term" value="C:myosin complex"/>
    <property type="evidence" value="ECO:0007669"/>
    <property type="project" value="UniProtKB-KW"/>
</dbReference>
<evidence type="ECO:0000256" key="1">
    <source>
        <dbReference type="ARBA" id="ARBA00022741"/>
    </source>
</evidence>
<evidence type="ECO:0000259" key="7">
    <source>
        <dbReference type="PROSITE" id="PS51456"/>
    </source>
</evidence>
<dbReference type="GO" id="GO:0005524">
    <property type="term" value="F:ATP binding"/>
    <property type="evidence" value="ECO:0007669"/>
    <property type="project" value="UniProtKB-UniRule"/>
</dbReference>
<dbReference type="PANTHER" id="PTHR13140:SF706">
    <property type="entry name" value="DILUTE CLASS UNCONVENTIONAL MYOSIN, ISOFORM C"/>
    <property type="match status" value="1"/>
</dbReference>
<dbReference type="GO" id="GO:0005737">
    <property type="term" value="C:cytoplasm"/>
    <property type="evidence" value="ECO:0007669"/>
    <property type="project" value="TreeGrafter"/>
</dbReference>
<dbReference type="AlphaFoldDB" id="Q6E6F5"/>
<keyword evidence="5 6" id="KW-0009">Actin-binding</keyword>
<keyword evidence="3 6" id="KW-0518">Myosin</keyword>
<accession>Q6E6F5</accession>
<keyword evidence="4 6" id="KW-0505">Motor protein</keyword>
<keyword evidence="1 6" id="KW-0547">Nucleotide-binding</keyword>
<dbReference type="PANTHER" id="PTHR13140">
    <property type="entry name" value="MYOSIN"/>
    <property type="match status" value="1"/>
</dbReference>
<organism evidence="8">
    <name type="scientific">Antonospora locustae</name>
    <name type="common">Microsporidian parasite</name>
    <name type="synonym">Nosema locustae</name>
    <dbReference type="NCBI Taxonomy" id="278021"/>
    <lineage>
        <taxon>Eukaryota</taxon>
        <taxon>Fungi</taxon>
        <taxon>Fungi incertae sedis</taxon>
        <taxon>Microsporidia</taxon>
        <taxon>Antonospora</taxon>
    </lineage>
</organism>
<feature type="non-terminal residue" evidence="8">
    <location>
        <position position="661"/>
    </location>
</feature>
<dbReference type="InterPro" id="IPR001609">
    <property type="entry name" value="Myosin_head_motor_dom-like"/>
</dbReference>
<dbReference type="PRINTS" id="PR00193">
    <property type="entry name" value="MYOSINHEAVY"/>
</dbReference>
<dbReference type="SMART" id="SM00242">
    <property type="entry name" value="MYSc"/>
    <property type="match status" value="1"/>
</dbReference>
<dbReference type="Gene3D" id="1.20.58.530">
    <property type="match status" value="1"/>
</dbReference>
<dbReference type="InterPro" id="IPR036961">
    <property type="entry name" value="Kinesin_motor_dom_sf"/>
</dbReference>
<dbReference type="Gene3D" id="1.10.10.820">
    <property type="match status" value="1"/>
</dbReference>
<dbReference type="SUPFAM" id="SSF52540">
    <property type="entry name" value="P-loop containing nucleoside triphosphate hydrolases"/>
    <property type="match status" value="1"/>
</dbReference>
<dbReference type="Gene3D" id="1.20.120.720">
    <property type="entry name" value="Myosin VI head, motor domain, U50 subdomain"/>
    <property type="match status" value="1"/>
</dbReference>
<dbReference type="EMBL" id="AY548893">
    <property type="protein sequence ID" value="AAT12332.1"/>
    <property type="molecule type" value="Genomic_DNA"/>
</dbReference>
<feature type="binding site" evidence="6">
    <location>
        <begin position="92"/>
        <end position="99"/>
    </location>
    <ligand>
        <name>ATP</name>
        <dbReference type="ChEBI" id="CHEBI:30616"/>
    </ligand>
</feature>
<dbReference type="Pfam" id="PF00063">
    <property type="entry name" value="Myosin_head"/>
    <property type="match status" value="2"/>
</dbReference>
<protein>
    <submittedName>
        <fullName evidence="8">Non-muscle myosin heavy chain</fullName>
    </submittedName>
</protein>
<evidence type="ECO:0000256" key="6">
    <source>
        <dbReference type="PROSITE-ProRule" id="PRU00782"/>
    </source>
</evidence>
<dbReference type="PROSITE" id="PS51456">
    <property type="entry name" value="MYOSIN_MOTOR"/>
    <property type="match status" value="1"/>
</dbReference>
<name>Q6E6F5_ANTLO</name>
<dbReference type="InterPro" id="IPR027417">
    <property type="entry name" value="P-loop_NTPase"/>
</dbReference>
<dbReference type="GO" id="GO:0051015">
    <property type="term" value="F:actin filament binding"/>
    <property type="evidence" value="ECO:0007669"/>
    <property type="project" value="TreeGrafter"/>
</dbReference>
<dbReference type="GO" id="GO:0007015">
    <property type="term" value="P:actin filament organization"/>
    <property type="evidence" value="ECO:0007669"/>
    <property type="project" value="TreeGrafter"/>
</dbReference>
<comment type="similarity">
    <text evidence="6">Belongs to the TRAFAC class myosin-kinesin ATPase superfamily. Myosin family.</text>
</comment>
<proteinExistence type="inferred from homology"/>
<dbReference type="GO" id="GO:0016020">
    <property type="term" value="C:membrane"/>
    <property type="evidence" value="ECO:0007669"/>
    <property type="project" value="TreeGrafter"/>
</dbReference>
<evidence type="ECO:0000313" key="8">
    <source>
        <dbReference type="EMBL" id="AAT12332.1"/>
    </source>
</evidence>